<evidence type="ECO:0000313" key="3">
    <source>
        <dbReference type="EMBL" id="GAP83473.1"/>
    </source>
</evidence>
<reference evidence="3" key="1">
    <citation type="submission" date="2016-03" db="EMBL/GenBank/DDBJ databases">
        <title>Draft genome sequence of Rosellinia necatrix.</title>
        <authorList>
            <person name="Kanematsu S."/>
        </authorList>
    </citation>
    <scope>NUCLEOTIDE SEQUENCE [LARGE SCALE GENOMIC DNA]</scope>
    <source>
        <strain evidence="3">W97</strain>
    </source>
</reference>
<dbReference type="InterPro" id="IPR050113">
    <property type="entry name" value="Ub_conjugating_enzyme"/>
</dbReference>
<dbReference type="STRING" id="77044.A0A1S7UJQ3"/>
<dbReference type="InterPro" id="IPR000608">
    <property type="entry name" value="UBC"/>
</dbReference>
<dbReference type="InterPro" id="IPR016135">
    <property type="entry name" value="UBQ-conjugating_enzyme/RWD"/>
</dbReference>
<dbReference type="CDD" id="cd23812">
    <property type="entry name" value="UBCc_ScPEX4-like"/>
    <property type="match status" value="1"/>
</dbReference>
<dbReference type="PROSITE" id="PS50127">
    <property type="entry name" value="UBC_2"/>
    <property type="match status" value="1"/>
</dbReference>
<dbReference type="PANTHER" id="PTHR24067">
    <property type="entry name" value="UBIQUITIN-CONJUGATING ENZYME E2"/>
    <property type="match status" value="1"/>
</dbReference>
<evidence type="ECO:0000256" key="1">
    <source>
        <dbReference type="ARBA" id="ARBA00022786"/>
    </source>
</evidence>
<gene>
    <name evidence="3" type="ORF">SAMD00023353_0201610</name>
</gene>
<protein>
    <submittedName>
        <fullName evidence="3">Putative ubiquitin-conjugating enzyme</fullName>
    </submittedName>
</protein>
<evidence type="ECO:0000313" key="4">
    <source>
        <dbReference type="Proteomes" id="UP000054516"/>
    </source>
</evidence>
<feature type="domain" description="UBC core" evidence="2">
    <location>
        <begin position="8"/>
        <end position="161"/>
    </location>
</feature>
<dbReference type="SMART" id="SM00212">
    <property type="entry name" value="UBCc"/>
    <property type="match status" value="1"/>
</dbReference>
<proteinExistence type="predicted"/>
<dbReference type="OMA" id="WRAVMKG"/>
<keyword evidence="4" id="KW-1185">Reference proteome</keyword>
<evidence type="ECO:0000259" key="2">
    <source>
        <dbReference type="PROSITE" id="PS50127"/>
    </source>
</evidence>
<dbReference type="SUPFAM" id="SSF54495">
    <property type="entry name" value="UBC-like"/>
    <property type="match status" value="1"/>
</dbReference>
<accession>A0A1S7UJQ3</accession>
<dbReference type="EMBL" id="DF977447">
    <property type="protein sequence ID" value="GAP83473.1"/>
    <property type="molecule type" value="Genomic_DNA"/>
</dbReference>
<sequence length="166" mass="18125">MSAEFPRSAAKRLLRELTVWKGESAGEAGIERLGPVNDEELLRWEAVINGQGIGGGYDSGRWLLSIDVPPTYPLAPPRMTFRTEIVHANVALGSGEICLDLLKEAWTPAYSVLECVRAVRLLLAYPGVDSPLNVDAAALLRAGDTLAARRLTEYWCSLDKGRYDGP</sequence>
<keyword evidence="1" id="KW-0833">Ubl conjugation pathway</keyword>
<dbReference type="Gene3D" id="3.10.110.10">
    <property type="entry name" value="Ubiquitin Conjugating Enzyme"/>
    <property type="match status" value="1"/>
</dbReference>
<dbReference type="AlphaFoldDB" id="A0A1S7UJQ3"/>
<dbReference type="Proteomes" id="UP000054516">
    <property type="component" value="Unassembled WGS sequence"/>
</dbReference>
<dbReference type="OrthoDB" id="9973183at2759"/>
<organism evidence="3">
    <name type="scientific">Rosellinia necatrix</name>
    <name type="common">White root-rot fungus</name>
    <dbReference type="NCBI Taxonomy" id="77044"/>
    <lineage>
        <taxon>Eukaryota</taxon>
        <taxon>Fungi</taxon>
        <taxon>Dikarya</taxon>
        <taxon>Ascomycota</taxon>
        <taxon>Pezizomycotina</taxon>
        <taxon>Sordariomycetes</taxon>
        <taxon>Xylariomycetidae</taxon>
        <taxon>Xylariales</taxon>
        <taxon>Xylariaceae</taxon>
        <taxon>Rosellinia</taxon>
    </lineage>
</organism>
<dbReference type="Pfam" id="PF00179">
    <property type="entry name" value="UQ_con"/>
    <property type="match status" value="1"/>
</dbReference>
<name>A0A1S7UJQ3_ROSNE</name>